<dbReference type="Pfam" id="PF05050">
    <property type="entry name" value="Methyltransf_21"/>
    <property type="match status" value="1"/>
</dbReference>
<dbReference type="NCBIfam" id="TIGR01444">
    <property type="entry name" value="fkbM_fam"/>
    <property type="match status" value="1"/>
</dbReference>
<dbReference type="GO" id="GO:0032259">
    <property type="term" value="P:methylation"/>
    <property type="evidence" value="ECO:0007669"/>
    <property type="project" value="UniProtKB-KW"/>
</dbReference>
<gene>
    <name evidence="2" type="ORF">NSPWAT_2148</name>
</gene>
<sequence length="240" mass="27862">MPIDFETKKVTRFHNPPQGEQELIRGFFHNRDVGYYVDVGANEPVIGSQTRHLEQLGWEGLLLEPLPHYCELLRQQRKGTVVQHACSSPENHNKTLTLIVAGGHSTLNRDPIAIGTHSQETIEVICKTLDSILEDNEAPIGFDFISIDIEGHEMEMFKGFTLSKWKPRLVLLEDHVTSHDKHDHMVANGYQVILRTGLNSWYVPVSESYHLSLISKLEFFRKYWLGLWIRKIRYRREGWF</sequence>
<evidence type="ECO:0000313" key="3">
    <source>
        <dbReference type="Proteomes" id="UP001157733"/>
    </source>
</evidence>
<dbReference type="SUPFAM" id="SSF53335">
    <property type="entry name" value="S-adenosyl-L-methionine-dependent methyltransferases"/>
    <property type="match status" value="1"/>
</dbReference>
<keyword evidence="2" id="KW-0808">Transferase</keyword>
<proteinExistence type="predicted"/>
<keyword evidence="2" id="KW-0489">Methyltransferase</keyword>
<dbReference type="InterPro" id="IPR053202">
    <property type="entry name" value="EGF_Rcpt_Signaling_Reg"/>
</dbReference>
<dbReference type="RefSeq" id="WP_282011865.1">
    <property type="nucleotide sequence ID" value="NZ_OX336137.1"/>
</dbReference>
<dbReference type="Gene3D" id="3.40.50.150">
    <property type="entry name" value="Vaccinia Virus protein VP39"/>
    <property type="match status" value="1"/>
</dbReference>
<dbReference type="PANTHER" id="PTHR34009:SF2">
    <property type="entry name" value="PROTEIN STAR"/>
    <property type="match status" value="1"/>
</dbReference>
<dbReference type="EMBL" id="OX336137">
    <property type="protein sequence ID" value="CAI2719004.1"/>
    <property type="molecule type" value="Genomic_DNA"/>
</dbReference>
<name>A0ABN8W210_9BACT</name>
<feature type="domain" description="Methyltransferase FkbM" evidence="1">
    <location>
        <begin position="38"/>
        <end position="185"/>
    </location>
</feature>
<organism evidence="2 3">
    <name type="scientific">Nitrospina watsonii</name>
    <dbReference type="NCBI Taxonomy" id="1323948"/>
    <lineage>
        <taxon>Bacteria</taxon>
        <taxon>Pseudomonadati</taxon>
        <taxon>Nitrospinota/Tectimicrobiota group</taxon>
        <taxon>Nitrospinota</taxon>
        <taxon>Nitrospinia</taxon>
        <taxon>Nitrospinales</taxon>
        <taxon>Nitrospinaceae</taxon>
        <taxon>Nitrospina</taxon>
    </lineage>
</organism>
<accession>A0ABN8W210</accession>
<dbReference type="PANTHER" id="PTHR34009">
    <property type="entry name" value="PROTEIN STAR"/>
    <property type="match status" value="1"/>
</dbReference>
<keyword evidence="3" id="KW-1185">Reference proteome</keyword>
<dbReference type="InterPro" id="IPR006342">
    <property type="entry name" value="FkbM_mtfrase"/>
</dbReference>
<evidence type="ECO:0000259" key="1">
    <source>
        <dbReference type="Pfam" id="PF05050"/>
    </source>
</evidence>
<dbReference type="GO" id="GO:0008168">
    <property type="term" value="F:methyltransferase activity"/>
    <property type="evidence" value="ECO:0007669"/>
    <property type="project" value="UniProtKB-KW"/>
</dbReference>
<protein>
    <submittedName>
        <fullName evidence="2">Methyltransferase FkbM</fullName>
    </submittedName>
</protein>
<reference evidence="2 3" key="1">
    <citation type="submission" date="2022-09" db="EMBL/GenBank/DDBJ databases">
        <authorList>
            <person name="Kop L."/>
        </authorList>
    </citation>
    <scope>NUCLEOTIDE SEQUENCE [LARGE SCALE GENOMIC DNA]</scope>
    <source>
        <strain evidence="2 3">347</strain>
    </source>
</reference>
<dbReference type="Proteomes" id="UP001157733">
    <property type="component" value="Chromosome"/>
</dbReference>
<dbReference type="InterPro" id="IPR029063">
    <property type="entry name" value="SAM-dependent_MTases_sf"/>
</dbReference>
<evidence type="ECO:0000313" key="2">
    <source>
        <dbReference type="EMBL" id="CAI2719004.1"/>
    </source>
</evidence>